<dbReference type="AlphaFoldDB" id="A0A8T0CKF1"/>
<comment type="caution">
    <text evidence="1">The sequence shown here is derived from an EMBL/GenBank/DDBJ whole genome shotgun (WGS) entry which is preliminary data.</text>
</comment>
<dbReference type="OrthoDB" id="693374at2759"/>
<proteinExistence type="predicted"/>
<keyword evidence="2" id="KW-1185">Reference proteome</keyword>
<evidence type="ECO:0000313" key="2">
    <source>
        <dbReference type="Proteomes" id="UP000806378"/>
    </source>
</evidence>
<dbReference type="Proteomes" id="UP000806378">
    <property type="component" value="Unassembled WGS sequence"/>
</dbReference>
<protein>
    <submittedName>
        <fullName evidence="1">Uncharacterized protein</fullName>
    </submittedName>
</protein>
<gene>
    <name evidence="1" type="ORF">BT93_L2238</name>
</gene>
<dbReference type="Gramene" id="rna-gnl|WGS:JABURB|Cocit.L2238.1">
    <property type="protein sequence ID" value="cds-KAF7848161.1"/>
    <property type="gene ID" value="gene-BT93_L2238"/>
</dbReference>
<name>A0A8T0CKF1_CORYI</name>
<reference evidence="1" key="1">
    <citation type="submission" date="2020-05" db="EMBL/GenBank/DDBJ databases">
        <title>WGS assembly of Corymbia citriodora subspecies variegata.</title>
        <authorList>
            <person name="Barry K."/>
            <person name="Hundley H."/>
            <person name="Shu S."/>
            <person name="Jenkins J."/>
            <person name="Grimwood J."/>
            <person name="Baten A."/>
        </authorList>
    </citation>
    <scope>NUCLEOTIDE SEQUENCE</scope>
    <source>
        <strain evidence="1">CV2-018</strain>
    </source>
</reference>
<dbReference type="EMBL" id="MU090262">
    <property type="protein sequence ID" value="KAF7848161.1"/>
    <property type="molecule type" value="Genomic_DNA"/>
</dbReference>
<organism evidence="1 2">
    <name type="scientific">Corymbia citriodora subsp. variegata</name>
    <dbReference type="NCBI Taxonomy" id="360336"/>
    <lineage>
        <taxon>Eukaryota</taxon>
        <taxon>Viridiplantae</taxon>
        <taxon>Streptophyta</taxon>
        <taxon>Embryophyta</taxon>
        <taxon>Tracheophyta</taxon>
        <taxon>Spermatophyta</taxon>
        <taxon>Magnoliopsida</taxon>
        <taxon>eudicotyledons</taxon>
        <taxon>Gunneridae</taxon>
        <taxon>Pentapetalae</taxon>
        <taxon>rosids</taxon>
        <taxon>malvids</taxon>
        <taxon>Myrtales</taxon>
        <taxon>Myrtaceae</taxon>
        <taxon>Myrtoideae</taxon>
        <taxon>Eucalypteae</taxon>
        <taxon>Corymbia</taxon>
    </lineage>
</organism>
<evidence type="ECO:0000313" key="1">
    <source>
        <dbReference type="EMBL" id="KAF7848161.1"/>
    </source>
</evidence>
<accession>A0A8T0CKF1</accession>
<sequence>MGDEDRGYFQYDVCKSLFFEVRSLSVRELTPFRTHVSDTLGAPSSLSLRLFVEPSSGHLRFAPQPLVWLFELFDSPHRLGELSVLGANHILQHQDERRRRSDELVLEELGDVRWAGLNLVGGVREVGAEGAAECRLLGRDLGQLGNGGFGGGVSGFGLFVSPVGNSFFIGMTRVGTSSSLLMLCVLKDQESSKMLRRMCPRNICIMYLRPWTHMEVPNGGLIEVCVMQWRASGLKIELLGFG</sequence>